<evidence type="ECO:0000313" key="4">
    <source>
        <dbReference type="Proteomes" id="UP000308671"/>
    </source>
</evidence>
<dbReference type="Proteomes" id="UP000308671">
    <property type="component" value="Unassembled WGS sequence"/>
</dbReference>
<feature type="compositionally biased region" description="Acidic residues" evidence="1">
    <location>
        <begin position="364"/>
        <end position="373"/>
    </location>
</feature>
<feature type="region of interest" description="Disordered" evidence="1">
    <location>
        <begin position="341"/>
        <end position="373"/>
    </location>
</feature>
<proteinExistence type="predicted"/>
<feature type="compositionally biased region" description="Low complexity" evidence="1">
    <location>
        <begin position="60"/>
        <end position="80"/>
    </location>
</feature>
<feature type="compositionally biased region" description="Basic and acidic residues" evidence="1">
    <location>
        <begin position="352"/>
        <end position="363"/>
    </location>
</feature>
<protein>
    <recommendedName>
        <fullName evidence="2">CCHC-type domain-containing protein</fullName>
    </recommendedName>
</protein>
<evidence type="ECO:0000256" key="1">
    <source>
        <dbReference type="SAM" id="MobiDB-lite"/>
    </source>
</evidence>
<feature type="domain" description="CCHC-type" evidence="2">
    <location>
        <begin position="94"/>
        <end position="110"/>
    </location>
</feature>
<dbReference type="GO" id="GO:0003676">
    <property type="term" value="F:nucleic acid binding"/>
    <property type="evidence" value="ECO:0007669"/>
    <property type="project" value="InterPro"/>
</dbReference>
<reference evidence="3 4" key="1">
    <citation type="submission" date="2017-12" db="EMBL/GenBank/DDBJ databases">
        <title>Comparative genomics of Botrytis spp.</title>
        <authorList>
            <person name="Valero-Jimenez C.A."/>
            <person name="Tapia P."/>
            <person name="Veloso J."/>
            <person name="Silva-Moreno E."/>
            <person name="Staats M."/>
            <person name="Valdes J.H."/>
            <person name="Van Kan J.A.L."/>
        </authorList>
    </citation>
    <scope>NUCLEOTIDE SEQUENCE [LARGE SCALE GENOMIC DNA]</scope>
    <source>
        <strain evidence="3 4">MUCL435</strain>
    </source>
</reference>
<feature type="compositionally biased region" description="Basic and acidic residues" evidence="1">
    <location>
        <begin position="12"/>
        <end position="25"/>
    </location>
</feature>
<feature type="region of interest" description="Disordered" evidence="1">
    <location>
        <begin position="379"/>
        <end position="398"/>
    </location>
</feature>
<dbReference type="SMART" id="SM00343">
    <property type="entry name" value="ZnF_C2HC"/>
    <property type="match status" value="3"/>
</dbReference>
<gene>
    <name evidence="3" type="ORF">BGAL_0020g00360</name>
</gene>
<name>A0A4S8RC52_9HELO</name>
<dbReference type="AlphaFoldDB" id="A0A4S8RC52"/>
<keyword evidence="4" id="KW-1185">Reference proteome</keyword>
<feature type="region of interest" description="Disordered" evidence="1">
    <location>
        <begin position="1"/>
        <end position="84"/>
    </location>
</feature>
<feature type="compositionally biased region" description="Polar residues" evidence="1">
    <location>
        <begin position="26"/>
        <end position="35"/>
    </location>
</feature>
<feature type="domain" description="CCHC-type" evidence="2">
    <location>
        <begin position="527"/>
        <end position="545"/>
    </location>
</feature>
<feature type="region of interest" description="Disordered" evidence="1">
    <location>
        <begin position="415"/>
        <end position="442"/>
    </location>
</feature>
<dbReference type="EMBL" id="PQXL01000020">
    <property type="protein sequence ID" value="THV54782.1"/>
    <property type="molecule type" value="Genomic_DNA"/>
</dbReference>
<evidence type="ECO:0000259" key="2">
    <source>
        <dbReference type="SMART" id="SM00343"/>
    </source>
</evidence>
<comment type="caution">
    <text evidence="3">The sequence shown here is derived from an EMBL/GenBank/DDBJ whole genome shotgun (WGS) entry which is preliminary data.</text>
</comment>
<feature type="compositionally biased region" description="Basic and acidic residues" evidence="1">
    <location>
        <begin position="43"/>
        <end position="54"/>
    </location>
</feature>
<sequence length="551" mass="63601">MAQDTNFDIDIYGDKIVSEPKESNKTESSVTTQSRFHGMSNPRGRDLGYGRGQDRGGGMPLPLGPRHGWAPTPRYTRNAARPPPPPPPAPFVLWCVRCRSNTHLLKDCVDCNEEGYMEGCPKCNTLDHQLFECPIEFKRQEEYHYTRQCRRNRPPWRMRQDHRDIRKLFNGFDVSEPDEIPWTAEFSKRNARMEIPRYQIDPAWMDYDNVPTQIAEADRAFVPGFTVQWDWRRKHLTAPKRPQQIPGVEQRVIVSNTSIGSENTVLPDRPVQENRTTTSFNDLAAKGQAARESERIGPMQLPFQSSYAGTLIPEDDGKLSATEIPREIEKRRRYVEAWNKRSGDSLPSLPRIPDEDQDNRSYDDSGDNDVFMEDDSQDHFQAQNERRPYQLARRIAPAKQRRSIADVSIFDDKSRNPLQKQRRSVADASIYDDTSQDPLRKQRRRIVDASIFDDTSRDPLRRERRSIADTSVYDDVDEVPSKRPRRSIADASIFDDTDRIDTRPRQFNSTSKKYKAGNLGDHTVYKICTSCGQDGHLSFQPSCPNHRSNQR</sequence>
<dbReference type="OrthoDB" id="4777753at2759"/>
<feature type="domain" description="CCHC-type" evidence="2">
    <location>
        <begin position="119"/>
        <end position="135"/>
    </location>
</feature>
<evidence type="ECO:0000313" key="3">
    <source>
        <dbReference type="EMBL" id="THV54782.1"/>
    </source>
</evidence>
<dbReference type="InterPro" id="IPR001878">
    <property type="entry name" value="Znf_CCHC"/>
</dbReference>
<accession>A0A4S8RC52</accession>
<organism evidence="3 4">
    <name type="scientific">Botrytis galanthina</name>
    <dbReference type="NCBI Taxonomy" id="278940"/>
    <lineage>
        <taxon>Eukaryota</taxon>
        <taxon>Fungi</taxon>
        <taxon>Dikarya</taxon>
        <taxon>Ascomycota</taxon>
        <taxon>Pezizomycotina</taxon>
        <taxon>Leotiomycetes</taxon>
        <taxon>Helotiales</taxon>
        <taxon>Sclerotiniaceae</taxon>
        <taxon>Botrytis</taxon>
    </lineage>
</organism>
<dbReference type="GO" id="GO:0008270">
    <property type="term" value="F:zinc ion binding"/>
    <property type="evidence" value="ECO:0007669"/>
    <property type="project" value="InterPro"/>
</dbReference>